<protein>
    <recommendedName>
        <fullName evidence="1">PilZ domain-containing protein</fullName>
    </recommendedName>
</protein>
<name>A0A8D5AFR8_9GAMM</name>
<dbReference type="InterPro" id="IPR009875">
    <property type="entry name" value="PilZ_domain"/>
</dbReference>
<evidence type="ECO:0000313" key="3">
    <source>
        <dbReference type="Proteomes" id="UP000824988"/>
    </source>
</evidence>
<reference evidence="2" key="1">
    <citation type="submission" date="2019-06" db="EMBL/GenBank/DDBJ databases">
        <title>Complete genome sequence of Methylogaea oryzae strain JCM16910.</title>
        <authorList>
            <person name="Asakawa S."/>
        </authorList>
    </citation>
    <scope>NUCLEOTIDE SEQUENCE</scope>
    <source>
        <strain evidence="2">E10</strain>
    </source>
</reference>
<organism evidence="2 3">
    <name type="scientific">Methylogaea oryzae</name>
    <dbReference type="NCBI Taxonomy" id="1295382"/>
    <lineage>
        <taxon>Bacteria</taxon>
        <taxon>Pseudomonadati</taxon>
        <taxon>Pseudomonadota</taxon>
        <taxon>Gammaproteobacteria</taxon>
        <taxon>Methylococcales</taxon>
        <taxon>Methylococcaceae</taxon>
        <taxon>Methylogaea</taxon>
    </lineage>
</organism>
<dbReference type="KEGG" id="moz:MoryE10_02040"/>
<dbReference type="AlphaFoldDB" id="A0A8D5AFR8"/>
<dbReference type="Proteomes" id="UP000824988">
    <property type="component" value="Chromosome"/>
</dbReference>
<dbReference type="Pfam" id="PF07238">
    <property type="entry name" value="PilZ"/>
    <property type="match status" value="1"/>
</dbReference>
<proteinExistence type="predicted"/>
<keyword evidence="3" id="KW-1185">Reference proteome</keyword>
<evidence type="ECO:0000259" key="1">
    <source>
        <dbReference type="Pfam" id="PF07238"/>
    </source>
</evidence>
<dbReference type="EMBL" id="AP019782">
    <property type="protein sequence ID" value="BBL69598.1"/>
    <property type="molecule type" value="Genomic_DNA"/>
</dbReference>
<dbReference type="RefSeq" id="WP_221047953.1">
    <property type="nucleotide sequence ID" value="NZ_AP019782.1"/>
</dbReference>
<accession>A0A8D5AFR8</accession>
<sequence length="105" mass="11784">MNEQRQHYRKSLRLIGYMERKDGEREFQLQDLSLGGLRAHFDDDPALIVGQQVHIRLPGLGLRGDVVPVRVRPLAAGGFDVGFDFAALDGEGENLYRYRAGESGE</sequence>
<dbReference type="GO" id="GO:0035438">
    <property type="term" value="F:cyclic-di-GMP binding"/>
    <property type="evidence" value="ECO:0007669"/>
    <property type="project" value="InterPro"/>
</dbReference>
<gene>
    <name evidence="2" type="ORF">MoryE10_02040</name>
</gene>
<evidence type="ECO:0000313" key="2">
    <source>
        <dbReference type="EMBL" id="BBL69598.1"/>
    </source>
</evidence>
<feature type="domain" description="PilZ" evidence="1">
    <location>
        <begin position="3"/>
        <end position="92"/>
    </location>
</feature>